<evidence type="ECO:0008006" key="4">
    <source>
        <dbReference type="Google" id="ProtNLM"/>
    </source>
</evidence>
<dbReference type="InterPro" id="IPR019861">
    <property type="entry name" value="PorP/SprF_Bacteroidetes"/>
</dbReference>
<dbReference type="RefSeq" id="WP_095069534.1">
    <property type="nucleotide sequence ID" value="NZ_LT899436.1"/>
</dbReference>
<protein>
    <recommendedName>
        <fullName evidence="4">Type IX secretion system membrane protein, PorP/SprF family</fullName>
    </recommendedName>
</protein>
<evidence type="ECO:0000256" key="1">
    <source>
        <dbReference type="SAM" id="SignalP"/>
    </source>
</evidence>
<dbReference type="OrthoDB" id="648347at2"/>
<dbReference type="Proteomes" id="UP000215214">
    <property type="component" value="Chromosome TJEJU"/>
</dbReference>
<feature type="signal peptide" evidence="1">
    <location>
        <begin position="1"/>
        <end position="21"/>
    </location>
</feature>
<keyword evidence="1" id="KW-0732">Signal</keyword>
<feature type="chain" id="PRO_5011991740" description="Type IX secretion system membrane protein, PorP/SprF family" evidence="1">
    <location>
        <begin position="22"/>
        <end position="325"/>
    </location>
</feature>
<evidence type="ECO:0000313" key="3">
    <source>
        <dbReference type="Proteomes" id="UP000215214"/>
    </source>
</evidence>
<dbReference type="EMBL" id="LT899436">
    <property type="protein sequence ID" value="SNR14512.1"/>
    <property type="molecule type" value="Genomic_DNA"/>
</dbReference>
<dbReference type="AlphaFoldDB" id="A0A238U5Y3"/>
<dbReference type="NCBIfam" id="TIGR03519">
    <property type="entry name" value="T9SS_PorP_fam"/>
    <property type="match status" value="1"/>
</dbReference>
<dbReference type="Pfam" id="PF11751">
    <property type="entry name" value="PorP_SprF"/>
    <property type="match status" value="1"/>
</dbReference>
<name>A0A238U5Y3_9FLAO</name>
<accession>A0A238U5Y3</accession>
<keyword evidence="3" id="KW-1185">Reference proteome</keyword>
<sequence length="325" mass="36613">MKFVSKIISLSVILSFFVSFSQETLPIYQDYLSDNVFLVHPAAAGIGECGKIRLTARSQWLGIDNAPQLQTLSFHGRFNEDSKAAFGAILFNDKNGFHSQKAVQGTYAYHLNLSNGSVFNQLSFGLSLSAVQNEVDQSTFSGDPQVQQIIESDFYFNSDFGLAYHYRGFSSYLTVKNIFLTAKDNLTSEFDALNLRNYIIGAGYYFNNDKKLQFEPSFMFQFKEQTGEKVVDLNVKAYRKLKGSLLWAGISYRSSFDGNTFENAQYFSPLLGINFKRFMFAYTFTKQSGDLVFAEGGFHQLSLGMNLLCAKRRLAACPNINGQLF</sequence>
<reference evidence="2 3" key="1">
    <citation type="submission" date="2017-07" db="EMBL/GenBank/DDBJ databases">
        <authorList>
            <person name="Sun Z.S."/>
            <person name="Albrecht U."/>
            <person name="Echele G."/>
            <person name="Lee C.C."/>
        </authorList>
    </citation>
    <scope>NUCLEOTIDE SEQUENCE [LARGE SCALE GENOMIC DNA]</scope>
    <source>
        <strain evidence="3">type strain: KCTC 22618</strain>
    </source>
</reference>
<dbReference type="KEGG" id="tje:TJEJU_0740"/>
<organism evidence="2 3">
    <name type="scientific">Tenacibaculum jejuense</name>
    <dbReference type="NCBI Taxonomy" id="584609"/>
    <lineage>
        <taxon>Bacteria</taxon>
        <taxon>Pseudomonadati</taxon>
        <taxon>Bacteroidota</taxon>
        <taxon>Flavobacteriia</taxon>
        <taxon>Flavobacteriales</taxon>
        <taxon>Flavobacteriaceae</taxon>
        <taxon>Tenacibaculum</taxon>
    </lineage>
</organism>
<evidence type="ECO:0000313" key="2">
    <source>
        <dbReference type="EMBL" id="SNR14512.1"/>
    </source>
</evidence>
<proteinExistence type="predicted"/>
<gene>
    <name evidence="2" type="ORF">TJEJU_0740</name>
</gene>